<feature type="transmembrane region" description="Helical" evidence="6">
    <location>
        <begin position="32"/>
        <end position="49"/>
    </location>
</feature>
<proteinExistence type="predicted"/>
<accession>A0A1S8CJ66</accession>
<gene>
    <name evidence="8" type="ORF">BMI79_10950</name>
</gene>
<evidence type="ECO:0000256" key="3">
    <source>
        <dbReference type="ARBA" id="ARBA00022692"/>
    </source>
</evidence>
<feature type="transmembrane region" description="Helical" evidence="6">
    <location>
        <begin position="333"/>
        <end position="351"/>
    </location>
</feature>
<name>A0A1S8CJ66_9GAMM</name>
<dbReference type="GO" id="GO:0030420">
    <property type="term" value="P:establishment of competence for transformation"/>
    <property type="evidence" value="ECO:0007669"/>
    <property type="project" value="InterPro"/>
</dbReference>
<organism evidence="8 9">
    <name type="scientific">Serratia oryzae</name>
    <dbReference type="NCBI Taxonomy" id="2034155"/>
    <lineage>
        <taxon>Bacteria</taxon>
        <taxon>Pseudomonadati</taxon>
        <taxon>Pseudomonadota</taxon>
        <taxon>Gammaproteobacteria</taxon>
        <taxon>Enterobacterales</taxon>
        <taxon>Yersiniaceae</taxon>
        <taxon>Serratia</taxon>
    </lineage>
</organism>
<keyword evidence="3 6" id="KW-0812">Transmembrane</keyword>
<dbReference type="SMART" id="SM00849">
    <property type="entry name" value="Lactamase_B"/>
    <property type="match status" value="1"/>
</dbReference>
<evidence type="ECO:0000256" key="6">
    <source>
        <dbReference type="SAM" id="Phobius"/>
    </source>
</evidence>
<dbReference type="NCBIfam" id="NF008580">
    <property type="entry name" value="PRK11539.1"/>
    <property type="match status" value="1"/>
</dbReference>
<dbReference type="PANTHER" id="PTHR30619">
    <property type="entry name" value="DNA INTERNALIZATION/COMPETENCE PROTEIN COMEC/REC2"/>
    <property type="match status" value="1"/>
</dbReference>
<evidence type="ECO:0000256" key="1">
    <source>
        <dbReference type="ARBA" id="ARBA00004651"/>
    </source>
</evidence>
<feature type="transmembrane region" description="Helical" evidence="6">
    <location>
        <begin position="56"/>
        <end position="75"/>
    </location>
</feature>
<dbReference type="NCBIfam" id="TIGR00361">
    <property type="entry name" value="ComEC_Rec2"/>
    <property type="match status" value="1"/>
</dbReference>
<evidence type="ECO:0000256" key="4">
    <source>
        <dbReference type="ARBA" id="ARBA00022989"/>
    </source>
</evidence>
<dbReference type="NCBIfam" id="TIGR00360">
    <property type="entry name" value="ComEC_N-term"/>
    <property type="match status" value="1"/>
</dbReference>
<feature type="transmembrane region" description="Helical" evidence="6">
    <location>
        <begin position="402"/>
        <end position="425"/>
    </location>
</feature>
<dbReference type="InterPro" id="IPR036866">
    <property type="entry name" value="RibonucZ/Hydroxyglut_hydro"/>
</dbReference>
<dbReference type="PANTHER" id="PTHR30619:SF1">
    <property type="entry name" value="RECOMBINATION PROTEIN 2"/>
    <property type="match status" value="1"/>
</dbReference>
<evidence type="ECO:0000256" key="5">
    <source>
        <dbReference type="ARBA" id="ARBA00023136"/>
    </source>
</evidence>
<reference evidence="8 9" key="1">
    <citation type="submission" date="2016-11" db="EMBL/GenBank/DDBJ databases">
        <title>Rahnella oryzae sp. nov., isolated from rice root.</title>
        <authorList>
            <person name="Zhang X.-X."/>
            <person name="Zhang J."/>
        </authorList>
    </citation>
    <scope>NUCLEOTIDE SEQUENCE [LARGE SCALE GENOMIC DNA]</scope>
    <source>
        <strain evidence="8 9">J11-6</strain>
    </source>
</reference>
<evidence type="ECO:0000313" key="8">
    <source>
        <dbReference type="EMBL" id="OMQ22945.1"/>
    </source>
</evidence>
<dbReference type="Gene3D" id="3.60.15.10">
    <property type="entry name" value="Ribonuclease Z/Hydroxyacylglutathione hydrolase-like"/>
    <property type="match status" value="1"/>
</dbReference>
<dbReference type="OrthoDB" id="9761531at2"/>
<dbReference type="InterPro" id="IPR004797">
    <property type="entry name" value="Competence_ComEC/Rec2"/>
</dbReference>
<keyword evidence="2" id="KW-1003">Cell membrane</keyword>
<feature type="transmembrane region" description="Helical" evidence="6">
    <location>
        <begin position="371"/>
        <end position="390"/>
    </location>
</feature>
<feature type="transmembrane region" description="Helical" evidence="6">
    <location>
        <begin position="304"/>
        <end position="326"/>
    </location>
</feature>
<dbReference type="InterPro" id="IPR052159">
    <property type="entry name" value="Competence_DNA_uptake"/>
</dbReference>
<evidence type="ECO:0000259" key="7">
    <source>
        <dbReference type="SMART" id="SM00849"/>
    </source>
</evidence>
<keyword evidence="5 6" id="KW-0472">Membrane</keyword>
<keyword evidence="9" id="KW-1185">Reference proteome</keyword>
<sequence>MGIAIRTSIDIAAIALVLGMLPLLFLPQLPSSQLLIALAVLALLLWRQTQRQWCQWLAWLLLGFVFAAFSANGMVKQMTLLTDSKDVEIVASVNSVKLEGMGMPKVLLRIEQVKGSILFPALFFTANWQGETLCAGQRLAMKVRFRPIHSSLNEGGFDSQRWAFANRQPLSGYIKSAKIIDGRCGWRQQVISRADEQIGALPHRDILLALAFGERALISHETRDLFIKTGIAHLMAISGLHISMSAILLWGLVRLVQYPLLAHNIGYRLPLLISWVAMLIYVWLAGAQPPAQRTAIALSLWLMLRLHGATCSSWQILLWCICLILLSDPLAVLSDSFWLSVLAVAALIFWFEWAPLLQRFNSPWFWAPLRWLHIQLGMTLLLLPLQFGLFHGVTWTSLPANLWAVPIISLLSVPLILLALMFSFIPVLSTFLWWLANITIDWALWPLPWLQSGWVQVGATLMQFSAIGWLTVACWRFHWWNRYPAGCVAVLLCGLLWRERQPDYRWRVDMIDVGHGLAVLIERGGKAVIYDSGDAWEKTSAAERFILPYLRWRQILVEQIIISHSHQDHMGGLSVLQTTFPHASVRSPLIHQGHLSCIQGQRWQWNGLLFQVLWPPQQKKHANNNDSCIVRVDDGKYSILLTGDLELRGEQELLKQRSALPATILQVPHHGSKTSSSPAFLRAVAPQLAVASASRYNAWRLPAEKIIKRYRQNNIVWRDTAHSGQLSVLFFDNNWQIKGFREQLMPRWYHQRFGVEDDNE</sequence>
<evidence type="ECO:0000256" key="2">
    <source>
        <dbReference type="ARBA" id="ARBA00022475"/>
    </source>
</evidence>
<dbReference type="Proteomes" id="UP000216021">
    <property type="component" value="Unassembled WGS sequence"/>
</dbReference>
<keyword evidence="4 6" id="KW-1133">Transmembrane helix</keyword>
<comment type="subcellular location">
    <subcellularLocation>
        <location evidence="1">Cell membrane</location>
        <topology evidence="1">Multi-pass membrane protein</topology>
    </subcellularLocation>
</comment>
<dbReference type="CDD" id="cd07731">
    <property type="entry name" value="ComA-like_MBL-fold"/>
    <property type="match status" value="1"/>
</dbReference>
<feature type="transmembrane region" description="Helical" evidence="6">
    <location>
        <begin position="7"/>
        <end position="26"/>
    </location>
</feature>
<dbReference type="Pfam" id="PF03772">
    <property type="entry name" value="Competence"/>
    <property type="match status" value="1"/>
</dbReference>
<dbReference type="STRING" id="2034155.BMI79_10950"/>
<dbReference type="InterPro" id="IPR004477">
    <property type="entry name" value="ComEC_N"/>
</dbReference>
<dbReference type="InterPro" id="IPR001279">
    <property type="entry name" value="Metallo-B-lactamas"/>
</dbReference>
<feature type="transmembrane region" description="Helical" evidence="6">
    <location>
        <begin position="265"/>
        <end position="284"/>
    </location>
</feature>
<dbReference type="GO" id="GO:0005886">
    <property type="term" value="C:plasma membrane"/>
    <property type="evidence" value="ECO:0007669"/>
    <property type="project" value="UniProtKB-SubCell"/>
</dbReference>
<feature type="domain" description="Metallo-beta-lactamase" evidence="7">
    <location>
        <begin position="515"/>
        <end position="695"/>
    </location>
</feature>
<feature type="transmembrane region" description="Helical" evidence="6">
    <location>
        <begin position="231"/>
        <end position="253"/>
    </location>
</feature>
<dbReference type="InterPro" id="IPR025405">
    <property type="entry name" value="DUF4131"/>
</dbReference>
<dbReference type="Pfam" id="PF13567">
    <property type="entry name" value="DUF4131"/>
    <property type="match status" value="1"/>
</dbReference>
<comment type="caution">
    <text evidence="8">The sequence shown here is derived from an EMBL/GenBank/DDBJ whole genome shotgun (WGS) entry which is preliminary data.</text>
</comment>
<dbReference type="RefSeq" id="WP_076942235.1">
    <property type="nucleotide sequence ID" value="NZ_MOXD01000005.1"/>
</dbReference>
<dbReference type="AlphaFoldDB" id="A0A1S8CJ66"/>
<dbReference type="SUPFAM" id="SSF56281">
    <property type="entry name" value="Metallo-hydrolase/oxidoreductase"/>
    <property type="match status" value="1"/>
</dbReference>
<protein>
    <submittedName>
        <fullName evidence="8">ComEC family protein</fullName>
    </submittedName>
</protein>
<dbReference type="InterPro" id="IPR035681">
    <property type="entry name" value="ComA-like_MBL"/>
</dbReference>
<evidence type="ECO:0000313" key="9">
    <source>
        <dbReference type="Proteomes" id="UP000216021"/>
    </source>
</evidence>
<dbReference type="EMBL" id="MOXD01000005">
    <property type="protein sequence ID" value="OMQ22945.1"/>
    <property type="molecule type" value="Genomic_DNA"/>
</dbReference>
<dbReference type="Pfam" id="PF00753">
    <property type="entry name" value="Lactamase_B"/>
    <property type="match status" value="1"/>
</dbReference>